<comment type="caution">
    <text evidence="2">The sequence shown here is derived from an EMBL/GenBank/DDBJ whole genome shotgun (WGS) entry which is preliminary data.</text>
</comment>
<dbReference type="RefSeq" id="WP_345727253.1">
    <property type="nucleotide sequence ID" value="NZ_BAAAYN010000008.1"/>
</dbReference>
<evidence type="ECO:0000256" key="1">
    <source>
        <dbReference type="SAM" id="Phobius"/>
    </source>
</evidence>
<keyword evidence="1" id="KW-0812">Transmembrane</keyword>
<sequence length="209" mass="23497">MVLEFERAPAGSVCTRENIVWTKAYSEHQPGKYRVKVRTGSTSNIIRCVACSYPVEREAIRDVSRREEDDELGRLAAKVQRLSRSPAQRYWPWAVLTVGGLALVLTWWLVAGGIGLFTLLAFAFVAPVPCRSTADEEKCEEWGRGFLRACPDPEHGRRQRDLLREAWRGQHRPRLIWDDVLARGALAGAWASLALIAVASVCYLSTVIF</sequence>
<dbReference type="Proteomes" id="UP001501676">
    <property type="component" value="Unassembled WGS sequence"/>
</dbReference>
<name>A0ABP6STL4_9ACTN</name>
<evidence type="ECO:0000313" key="3">
    <source>
        <dbReference type="Proteomes" id="UP001501676"/>
    </source>
</evidence>
<protein>
    <submittedName>
        <fullName evidence="2">Uncharacterized protein</fullName>
    </submittedName>
</protein>
<reference evidence="3" key="1">
    <citation type="journal article" date="2019" name="Int. J. Syst. Evol. Microbiol.">
        <title>The Global Catalogue of Microorganisms (GCM) 10K type strain sequencing project: providing services to taxonomists for standard genome sequencing and annotation.</title>
        <authorList>
            <consortium name="The Broad Institute Genomics Platform"/>
            <consortium name="The Broad Institute Genome Sequencing Center for Infectious Disease"/>
            <person name="Wu L."/>
            <person name="Ma J."/>
        </authorList>
    </citation>
    <scope>NUCLEOTIDE SEQUENCE [LARGE SCALE GENOMIC DNA]</scope>
    <source>
        <strain evidence="3">JCM 9458</strain>
    </source>
</reference>
<gene>
    <name evidence="2" type="ORF">GCM10020369_14950</name>
</gene>
<keyword evidence="1" id="KW-1133">Transmembrane helix</keyword>
<dbReference type="EMBL" id="BAAAYN010000008">
    <property type="protein sequence ID" value="GAA3384603.1"/>
    <property type="molecule type" value="Genomic_DNA"/>
</dbReference>
<proteinExistence type="predicted"/>
<organism evidence="2 3">
    <name type="scientific">Cryptosporangium minutisporangium</name>
    <dbReference type="NCBI Taxonomy" id="113569"/>
    <lineage>
        <taxon>Bacteria</taxon>
        <taxon>Bacillati</taxon>
        <taxon>Actinomycetota</taxon>
        <taxon>Actinomycetes</taxon>
        <taxon>Cryptosporangiales</taxon>
        <taxon>Cryptosporangiaceae</taxon>
        <taxon>Cryptosporangium</taxon>
    </lineage>
</organism>
<keyword evidence="3" id="KW-1185">Reference proteome</keyword>
<feature type="transmembrane region" description="Helical" evidence="1">
    <location>
        <begin position="180"/>
        <end position="206"/>
    </location>
</feature>
<accession>A0ABP6STL4</accession>
<keyword evidence="1" id="KW-0472">Membrane</keyword>
<evidence type="ECO:0000313" key="2">
    <source>
        <dbReference type="EMBL" id="GAA3384603.1"/>
    </source>
</evidence>